<organism evidence="3 4">
    <name type="scientific">Plasticicumulans acidivorans</name>
    <dbReference type="NCBI Taxonomy" id="886464"/>
    <lineage>
        <taxon>Bacteria</taxon>
        <taxon>Pseudomonadati</taxon>
        <taxon>Pseudomonadota</taxon>
        <taxon>Gammaproteobacteria</taxon>
        <taxon>Candidatus Competibacteraceae</taxon>
        <taxon>Plasticicumulans</taxon>
    </lineage>
</organism>
<evidence type="ECO:0000313" key="3">
    <source>
        <dbReference type="EMBL" id="PWV60631.1"/>
    </source>
</evidence>
<sequence>MWQILPRALLLALLCTLGLPAQALEKIRVGVQQSGTVQWELQTLVDRGLAEREGIELELVPLATKDATHIALQGGAVDVVVDDWLWVSRARDEGRKYAFVTHSLAAGALYARADSGIGTLADLAGKKLGVAGGPLDKSWLLLRAYARKTLGYDLAERVEPQFGAPPLLNQLALGGELPAALNYWNYGARLEAAGFRPVVSMREVLAGLGAPPQLPVIGWVFAEDWADSHAEALRGFLRASRAAKTLLAGDDGVWQALRPLLKARDEAEFGVLQRAYRAGIPAHVGPQDAEAAAAVYQVLASEGGTALVGKGRALAAGTFWDGYRD</sequence>
<evidence type="ECO:0000313" key="4">
    <source>
        <dbReference type="Proteomes" id="UP000246569"/>
    </source>
</evidence>
<dbReference type="SUPFAM" id="SSF53850">
    <property type="entry name" value="Periplasmic binding protein-like II"/>
    <property type="match status" value="1"/>
</dbReference>
<dbReference type="PANTHER" id="PTHR30024">
    <property type="entry name" value="ALIPHATIC SULFONATES-BINDING PROTEIN-RELATED"/>
    <property type="match status" value="1"/>
</dbReference>
<evidence type="ECO:0000259" key="2">
    <source>
        <dbReference type="Pfam" id="PF09084"/>
    </source>
</evidence>
<evidence type="ECO:0000256" key="1">
    <source>
        <dbReference type="SAM" id="SignalP"/>
    </source>
</evidence>
<feature type="signal peptide" evidence="1">
    <location>
        <begin position="1"/>
        <end position="23"/>
    </location>
</feature>
<keyword evidence="4" id="KW-1185">Reference proteome</keyword>
<dbReference type="OrthoDB" id="5621714at2"/>
<dbReference type="Proteomes" id="UP000246569">
    <property type="component" value="Unassembled WGS sequence"/>
</dbReference>
<dbReference type="EMBL" id="QGTJ01000007">
    <property type="protein sequence ID" value="PWV60631.1"/>
    <property type="molecule type" value="Genomic_DNA"/>
</dbReference>
<dbReference type="AlphaFoldDB" id="A0A317MYP3"/>
<feature type="chain" id="PRO_5016451224" evidence="1">
    <location>
        <begin position="24"/>
        <end position="325"/>
    </location>
</feature>
<reference evidence="3 4" key="1">
    <citation type="submission" date="2018-05" db="EMBL/GenBank/DDBJ databases">
        <title>Genomic Encyclopedia of Type Strains, Phase IV (KMG-IV): sequencing the most valuable type-strain genomes for metagenomic binning, comparative biology and taxonomic classification.</title>
        <authorList>
            <person name="Goeker M."/>
        </authorList>
    </citation>
    <scope>NUCLEOTIDE SEQUENCE [LARGE SCALE GENOMIC DNA]</scope>
    <source>
        <strain evidence="3 4">DSM 23606</strain>
    </source>
</reference>
<dbReference type="InterPro" id="IPR015168">
    <property type="entry name" value="SsuA/THI5"/>
</dbReference>
<dbReference type="RefSeq" id="WP_110019108.1">
    <property type="nucleotide sequence ID" value="NZ_QGTJ01000007.1"/>
</dbReference>
<comment type="caution">
    <text evidence="3">The sequence shown here is derived from an EMBL/GenBank/DDBJ whole genome shotgun (WGS) entry which is preliminary data.</text>
</comment>
<gene>
    <name evidence="3" type="ORF">C7443_107206</name>
</gene>
<proteinExistence type="predicted"/>
<protein>
    <submittedName>
        <fullName evidence="3">NitT/TauT family transport system substrate-binding protein</fullName>
    </submittedName>
</protein>
<accession>A0A317MYP3</accession>
<keyword evidence="1" id="KW-0732">Signal</keyword>
<name>A0A317MYP3_9GAMM</name>
<feature type="domain" description="SsuA/THI5-like" evidence="2">
    <location>
        <begin position="51"/>
        <end position="243"/>
    </location>
</feature>
<dbReference type="Gene3D" id="3.40.190.10">
    <property type="entry name" value="Periplasmic binding protein-like II"/>
    <property type="match status" value="2"/>
</dbReference>
<dbReference type="PANTHER" id="PTHR30024:SF48">
    <property type="entry name" value="ABC TRANSPORTER SUBSTRATE-BINDING PROTEIN"/>
    <property type="match status" value="1"/>
</dbReference>
<dbReference type="Pfam" id="PF09084">
    <property type="entry name" value="NMT1"/>
    <property type="match status" value="1"/>
</dbReference>